<reference evidence="1 2" key="1">
    <citation type="journal article" date="2022" name="Int. J. Syst. Evol. Microbiol.">
        <title>Pseudomonas aegrilactucae sp. nov. and Pseudomonas morbosilactucae sp. nov., pathogens causing bacterial rot of lettuce in Japan.</title>
        <authorList>
            <person name="Sawada H."/>
            <person name="Fujikawa T."/>
            <person name="Satou M."/>
        </authorList>
    </citation>
    <scope>NUCLEOTIDE SEQUENCE [LARGE SCALE GENOMIC DNA]</scope>
    <source>
        <strain evidence="1 2">MAFF 302046</strain>
    </source>
</reference>
<keyword evidence="2" id="KW-1185">Reference proteome</keyword>
<dbReference type="EMBL" id="JALQCX010000024">
    <property type="protein sequence ID" value="MCK9815165.1"/>
    <property type="molecule type" value="Genomic_DNA"/>
</dbReference>
<sequence length="138" mass="15633">MPNKTLRILIADAQHFYRLKIERVLNHLGYYRVAPMHRLEEVLNVVEYGCEPLDLLIINASLANDPRLDLPSFCMQNPQIRHALIYNQDPTDCESLPSRRSPRVQLSGQALPDPETLSALMAALDPGEASTWQGLKWG</sequence>
<dbReference type="SUPFAM" id="SSF52172">
    <property type="entry name" value="CheY-like"/>
    <property type="match status" value="1"/>
</dbReference>
<gene>
    <name evidence="1" type="ORF">M1B35_13745</name>
</gene>
<dbReference type="Proteomes" id="UP001155163">
    <property type="component" value="Unassembled WGS sequence"/>
</dbReference>
<evidence type="ECO:0000313" key="1">
    <source>
        <dbReference type="EMBL" id="MCK9815165.1"/>
    </source>
</evidence>
<dbReference type="InterPro" id="IPR011006">
    <property type="entry name" value="CheY-like_superfamily"/>
</dbReference>
<reference evidence="1 2" key="2">
    <citation type="journal article" date="2023" name="Plant Pathol.">
        <title>Dismantling and reorganizing Pseudomonas marginalis sensu#lato.</title>
        <authorList>
            <person name="Sawada H."/>
            <person name="Fujikawa T."/>
            <person name="Satou M."/>
        </authorList>
    </citation>
    <scope>NUCLEOTIDE SEQUENCE [LARGE SCALE GENOMIC DNA]</scope>
    <source>
        <strain evidence="1 2">MAFF 302046</strain>
    </source>
</reference>
<dbReference type="RefSeq" id="WP_123333116.1">
    <property type="nucleotide sequence ID" value="NZ_JALQCX010000024.1"/>
</dbReference>
<organism evidence="1 2">
    <name type="scientific">Pseudomonas morbosilactucae</name>
    <dbReference type="NCBI Taxonomy" id="2938197"/>
    <lineage>
        <taxon>Bacteria</taxon>
        <taxon>Pseudomonadati</taxon>
        <taxon>Pseudomonadota</taxon>
        <taxon>Gammaproteobacteria</taxon>
        <taxon>Pseudomonadales</taxon>
        <taxon>Pseudomonadaceae</taxon>
        <taxon>Pseudomonas</taxon>
    </lineage>
</organism>
<name>A0ABT0JGX7_9PSED</name>
<evidence type="ECO:0000313" key="2">
    <source>
        <dbReference type="Proteomes" id="UP001155163"/>
    </source>
</evidence>
<comment type="caution">
    <text evidence="1">The sequence shown here is derived from an EMBL/GenBank/DDBJ whole genome shotgun (WGS) entry which is preliminary data.</text>
</comment>
<accession>A0ABT0JGX7</accession>
<protein>
    <submittedName>
        <fullName evidence="1">Response regulator</fullName>
    </submittedName>
</protein>
<proteinExistence type="predicted"/>